<dbReference type="Proteomes" id="UP001209701">
    <property type="component" value="Unassembled WGS sequence"/>
</dbReference>
<gene>
    <name evidence="2" type="ORF">LNV07_23355</name>
</gene>
<evidence type="ECO:0000313" key="2">
    <source>
        <dbReference type="EMBL" id="MCV2371036.1"/>
    </source>
</evidence>
<keyword evidence="1" id="KW-0732">Signal</keyword>
<dbReference type="SUPFAM" id="SSF53474">
    <property type="entry name" value="alpha/beta-Hydrolases"/>
    <property type="match status" value="1"/>
</dbReference>
<evidence type="ECO:0000256" key="1">
    <source>
        <dbReference type="SAM" id="SignalP"/>
    </source>
</evidence>
<dbReference type="EMBL" id="JAJIRN010000012">
    <property type="protein sequence ID" value="MCV2371036.1"/>
    <property type="molecule type" value="Genomic_DNA"/>
</dbReference>
<dbReference type="Gene3D" id="3.40.50.1820">
    <property type="entry name" value="alpha/beta hydrolase"/>
    <property type="match status" value="1"/>
</dbReference>
<keyword evidence="3" id="KW-1185">Reference proteome</keyword>
<dbReference type="RefSeq" id="WP_263573617.1">
    <property type="nucleotide sequence ID" value="NZ_JAJIRN010000012.1"/>
</dbReference>
<name>A0ABT2YLT7_9BURK</name>
<dbReference type="InterPro" id="IPR029058">
    <property type="entry name" value="AB_hydrolase_fold"/>
</dbReference>
<proteinExistence type="predicted"/>
<comment type="caution">
    <text evidence="2">The sequence shown here is derived from an EMBL/GenBank/DDBJ whole genome shotgun (WGS) entry which is preliminary data.</text>
</comment>
<protein>
    <submittedName>
        <fullName evidence="2">Uncharacterized protein</fullName>
    </submittedName>
</protein>
<evidence type="ECO:0000313" key="3">
    <source>
        <dbReference type="Proteomes" id="UP001209701"/>
    </source>
</evidence>
<feature type="chain" id="PRO_5045996298" evidence="1">
    <location>
        <begin position="20"/>
        <end position="457"/>
    </location>
</feature>
<reference evidence="2 3" key="1">
    <citation type="submission" date="2021-11" db="EMBL/GenBank/DDBJ databases">
        <authorList>
            <person name="Liang Q."/>
            <person name="Mou H."/>
            <person name="Liu Z."/>
        </authorList>
    </citation>
    <scope>NUCLEOTIDE SEQUENCE [LARGE SCALE GENOMIC DNA]</scope>
    <source>
        <strain evidence="2 3">CHU3</strain>
    </source>
</reference>
<feature type="signal peptide" evidence="1">
    <location>
        <begin position="1"/>
        <end position="19"/>
    </location>
</feature>
<organism evidence="2 3">
    <name type="scientific">Roseateles oligotrophus</name>
    <dbReference type="NCBI Taxonomy" id="1769250"/>
    <lineage>
        <taxon>Bacteria</taxon>
        <taxon>Pseudomonadati</taxon>
        <taxon>Pseudomonadota</taxon>
        <taxon>Betaproteobacteria</taxon>
        <taxon>Burkholderiales</taxon>
        <taxon>Sphaerotilaceae</taxon>
        <taxon>Roseateles</taxon>
    </lineage>
</organism>
<sequence>MGLLLLVIAALVANPAAWAAEAMPEAVLNGLRQEAGQRSQALIQQGFNLTHGLRLKAGGSESQRISLLLPPFDGERSLSLWVSVQGGDAQVTLTPAAAEAGKGAAAALLTWSARQGETTLQRRLAPGRYELDLDARASAGGVALLAIKGPALVLPTLDAARVQQVAAAPAQGFHWPYYLYLPKQIKSPHLLVVPNNSGFASEDPELLSAAAAQELNRQSALAERLGVAMLVPSFPRPLDPADAEAENIYLHALSRAAMQTQRPEWRRVDKQLLAMIDDARQRMARQGQDLAPQVLMSGFSASGMFVNRFAFMHPERVLALASGSPGGWPLAPLARHEGAALNYPVGVADWTALTGEPLRLAALRSVAAFIYMGEQDENDSVVYRDSYSAADEKLVFAHFGATPLARWQTIQRLYAEQGLDARFTLYPGEAHRVTEQMNADIEGFFAQRLTKAAATRP</sequence>
<accession>A0ABT2YLT7</accession>